<evidence type="ECO:0000313" key="3">
    <source>
        <dbReference type="Proteomes" id="UP000255264"/>
    </source>
</evidence>
<sequence length="258" mass="29565">MLAIISPAKTLDFTTAVPSFQFTEPQFTDYSAELIDICRQLSPSQIASLMSISDKLAGLNAVRFNEWSPQHNLENSRAALFAFKGDVYTSLDVETLSTEDIQFSQSHLRMLSGLYGLLAPLDLMQPYRLEMGTKLENPQGKDLYAFWGNVITDALQKSLDEQGDDVLVNLASDEYYKAIKPSRLKARIIKPIFLDEKNGKYKVISFYAKKARGLMCRFILQNRLNEISQLREFDLDGYYFDSSLSNEQEFVFKREHYE</sequence>
<accession>A0A377J130</accession>
<keyword evidence="3" id="KW-1185">Reference proteome</keyword>
<evidence type="ECO:0000256" key="1">
    <source>
        <dbReference type="HAMAP-Rule" id="MF_00652"/>
    </source>
</evidence>
<dbReference type="Pfam" id="PF03883">
    <property type="entry name" value="H2O2_YaaD"/>
    <property type="match status" value="1"/>
</dbReference>
<name>A0A377J130_9PAST</name>
<dbReference type="NCBIfam" id="NF002542">
    <property type="entry name" value="PRK02101.1-3"/>
    <property type="match status" value="1"/>
</dbReference>
<evidence type="ECO:0000313" key="2">
    <source>
        <dbReference type="EMBL" id="STO94204.1"/>
    </source>
</evidence>
<dbReference type="RefSeq" id="WP_115003680.1">
    <property type="nucleotide sequence ID" value="NZ_UGHS01000004.1"/>
</dbReference>
<dbReference type="Proteomes" id="UP000255264">
    <property type="component" value="Unassembled WGS sequence"/>
</dbReference>
<comment type="similarity">
    <text evidence="1">Belongs to the UPF0246 family.</text>
</comment>
<proteinExistence type="inferred from homology"/>
<organism evidence="2 3">
    <name type="scientific">Haemophilus pittmaniae</name>
    <dbReference type="NCBI Taxonomy" id="249188"/>
    <lineage>
        <taxon>Bacteria</taxon>
        <taxon>Pseudomonadati</taxon>
        <taxon>Pseudomonadota</taxon>
        <taxon>Gammaproteobacteria</taxon>
        <taxon>Pasteurellales</taxon>
        <taxon>Pasteurellaceae</taxon>
        <taxon>Haemophilus</taxon>
    </lineage>
</organism>
<dbReference type="AlphaFoldDB" id="A0A377J130"/>
<dbReference type="NCBIfam" id="NF002541">
    <property type="entry name" value="PRK02101.1-1"/>
    <property type="match status" value="1"/>
</dbReference>
<dbReference type="EMBL" id="UGHS01000004">
    <property type="protein sequence ID" value="STO94204.1"/>
    <property type="molecule type" value="Genomic_DNA"/>
</dbReference>
<dbReference type="HAMAP" id="MF_00652">
    <property type="entry name" value="UPF0246"/>
    <property type="match status" value="1"/>
</dbReference>
<dbReference type="GO" id="GO:0033194">
    <property type="term" value="P:response to hydroperoxide"/>
    <property type="evidence" value="ECO:0007669"/>
    <property type="project" value="TreeGrafter"/>
</dbReference>
<dbReference type="OrthoDB" id="9777133at2"/>
<dbReference type="GO" id="GO:0005829">
    <property type="term" value="C:cytosol"/>
    <property type="evidence" value="ECO:0007669"/>
    <property type="project" value="TreeGrafter"/>
</dbReference>
<protein>
    <recommendedName>
        <fullName evidence="1">UPF0246 protein NCTC13335_02130</fullName>
    </recommendedName>
</protein>
<reference evidence="2 3" key="1">
    <citation type="submission" date="2018-06" db="EMBL/GenBank/DDBJ databases">
        <authorList>
            <consortium name="Pathogen Informatics"/>
            <person name="Doyle S."/>
        </authorList>
    </citation>
    <scope>NUCLEOTIDE SEQUENCE [LARGE SCALE GENOMIC DNA]</scope>
    <source>
        <strain evidence="2 3">NCTC13335</strain>
    </source>
</reference>
<dbReference type="PANTHER" id="PTHR30283">
    <property type="entry name" value="PEROXIDE STRESS RESPONSE PROTEIN YAAA"/>
    <property type="match status" value="1"/>
</dbReference>
<gene>
    <name evidence="2" type="primary">yaaA</name>
    <name evidence="2" type="ORF">NCTC13335_02130</name>
</gene>
<dbReference type="PANTHER" id="PTHR30283:SF4">
    <property type="entry name" value="PEROXIDE STRESS RESISTANCE PROTEIN YAAA"/>
    <property type="match status" value="1"/>
</dbReference>
<dbReference type="InterPro" id="IPR005583">
    <property type="entry name" value="YaaA"/>
</dbReference>